<dbReference type="STRING" id="945553.A0A0D2NS24"/>
<evidence type="ECO:0000259" key="2">
    <source>
        <dbReference type="PROSITE" id="PS51762"/>
    </source>
</evidence>
<dbReference type="AlphaFoldDB" id="A0A0D2NS24"/>
<keyword evidence="4" id="KW-1185">Reference proteome</keyword>
<dbReference type="CDD" id="cd02181">
    <property type="entry name" value="GH16_fungal_Lam16A_glucanase"/>
    <property type="match status" value="1"/>
</dbReference>
<keyword evidence="3" id="KW-0378">Hydrolase</keyword>
<dbReference type="PANTHER" id="PTHR10963:SF24">
    <property type="entry name" value="GLYCOSIDASE C21B10.07-RELATED"/>
    <property type="match status" value="1"/>
</dbReference>
<reference evidence="4" key="1">
    <citation type="submission" date="2014-04" db="EMBL/GenBank/DDBJ databases">
        <title>Evolutionary Origins and Diversification of the Mycorrhizal Mutualists.</title>
        <authorList>
            <consortium name="DOE Joint Genome Institute"/>
            <consortium name="Mycorrhizal Genomics Consortium"/>
            <person name="Kohler A."/>
            <person name="Kuo A."/>
            <person name="Nagy L.G."/>
            <person name="Floudas D."/>
            <person name="Copeland A."/>
            <person name="Barry K.W."/>
            <person name="Cichocki N."/>
            <person name="Veneault-Fourrey C."/>
            <person name="LaButti K."/>
            <person name="Lindquist E.A."/>
            <person name="Lipzen A."/>
            <person name="Lundell T."/>
            <person name="Morin E."/>
            <person name="Murat C."/>
            <person name="Riley R."/>
            <person name="Ohm R."/>
            <person name="Sun H."/>
            <person name="Tunlid A."/>
            <person name="Henrissat B."/>
            <person name="Grigoriev I.V."/>
            <person name="Hibbett D.S."/>
            <person name="Martin F."/>
        </authorList>
    </citation>
    <scope>NUCLEOTIDE SEQUENCE [LARGE SCALE GENOMIC DNA]</scope>
    <source>
        <strain evidence="4">FD-334 SS-4</strain>
    </source>
</reference>
<dbReference type="OMA" id="DTFDFFT"/>
<evidence type="ECO:0000313" key="3">
    <source>
        <dbReference type="EMBL" id="KJA19486.1"/>
    </source>
</evidence>
<sequence>MIFQTPSYLLALSICLAPLPVRALPDLRLRDTWATVRALPRTLVNWPSIPRRADTSGINFNPNGSAFLWVPEDTYAGKTFFDNWTFFNQPDLTNGLVTYVDQQTAIDQGYIFVEDDGTVIMKADDTTVLPLGQNRSSVRISSTKVYNGGLFILDLNRAPWGCAIWPAFWTVGDTNWPNTGEIDILEGVHDNEHNQITWHTSPGCMLDPNATFTGSIVNTSGVINTVCNGNVNDNSGCAVTEWSRASYGPLFEAQGGGILAMKWDENDISVWSFFRAAIPTDVTKGAPNPSLWGEPSAILRNTMCDIESNFTNHVIVFDITFCGDWAGNSYATSGCPGTCPERLMDPTNFVNASWSINSLQVYSKLLLNGNVSVSASARDIDSARVWGVEVLLLACAGMVTALGALW</sequence>
<feature type="chain" id="PRO_5002248278" evidence="1">
    <location>
        <begin position="24"/>
        <end position="406"/>
    </location>
</feature>
<dbReference type="OrthoDB" id="192832at2759"/>
<dbReference type="EMBL" id="KN817577">
    <property type="protein sequence ID" value="KJA19486.1"/>
    <property type="molecule type" value="Genomic_DNA"/>
</dbReference>
<dbReference type="GO" id="GO:0004553">
    <property type="term" value="F:hydrolase activity, hydrolyzing O-glycosyl compounds"/>
    <property type="evidence" value="ECO:0007669"/>
    <property type="project" value="InterPro"/>
</dbReference>
<dbReference type="GO" id="GO:0009251">
    <property type="term" value="P:glucan catabolic process"/>
    <property type="evidence" value="ECO:0007669"/>
    <property type="project" value="TreeGrafter"/>
</dbReference>
<feature type="signal peptide" evidence="1">
    <location>
        <begin position="1"/>
        <end position="23"/>
    </location>
</feature>
<organism evidence="3 4">
    <name type="scientific">Hypholoma sublateritium (strain FD-334 SS-4)</name>
    <dbReference type="NCBI Taxonomy" id="945553"/>
    <lineage>
        <taxon>Eukaryota</taxon>
        <taxon>Fungi</taxon>
        <taxon>Dikarya</taxon>
        <taxon>Basidiomycota</taxon>
        <taxon>Agaricomycotina</taxon>
        <taxon>Agaricomycetes</taxon>
        <taxon>Agaricomycetidae</taxon>
        <taxon>Agaricales</taxon>
        <taxon>Agaricineae</taxon>
        <taxon>Strophariaceae</taxon>
        <taxon>Hypholoma</taxon>
    </lineage>
</organism>
<dbReference type="PROSITE" id="PS51762">
    <property type="entry name" value="GH16_2"/>
    <property type="match status" value="1"/>
</dbReference>
<dbReference type="InterPro" id="IPR013320">
    <property type="entry name" value="ConA-like_dom_sf"/>
</dbReference>
<feature type="domain" description="GH16" evidence="2">
    <location>
        <begin position="54"/>
        <end position="334"/>
    </location>
</feature>
<name>A0A0D2NS24_HYPSF</name>
<dbReference type="SUPFAM" id="SSF49899">
    <property type="entry name" value="Concanavalin A-like lectins/glucanases"/>
    <property type="match status" value="1"/>
</dbReference>
<evidence type="ECO:0000256" key="1">
    <source>
        <dbReference type="SAM" id="SignalP"/>
    </source>
</evidence>
<dbReference type="InterPro" id="IPR050546">
    <property type="entry name" value="Glycosyl_Hydrlase_16"/>
</dbReference>
<dbReference type="Gene3D" id="2.60.120.200">
    <property type="match status" value="1"/>
</dbReference>
<dbReference type="Pfam" id="PF26113">
    <property type="entry name" value="GH16_XgeA"/>
    <property type="match status" value="1"/>
</dbReference>
<accession>A0A0D2NS24</accession>
<protein>
    <submittedName>
        <fullName evidence="3">Glycoside hydrolase family 16 protein</fullName>
    </submittedName>
</protein>
<dbReference type="PANTHER" id="PTHR10963">
    <property type="entry name" value="GLYCOSYL HYDROLASE-RELATED"/>
    <property type="match status" value="1"/>
</dbReference>
<proteinExistence type="predicted"/>
<evidence type="ECO:0000313" key="4">
    <source>
        <dbReference type="Proteomes" id="UP000054270"/>
    </source>
</evidence>
<dbReference type="InterPro" id="IPR000757">
    <property type="entry name" value="Beta-glucanase-like"/>
</dbReference>
<dbReference type="Proteomes" id="UP000054270">
    <property type="component" value="Unassembled WGS sequence"/>
</dbReference>
<keyword evidence="1" id="KW-0732">Signal</keyword>
<gene>
    <name evidence="3" type="ORF">HYPSUDRAFT_44245</name>
</gene>